<organism evidence="2 3">
    <name type="scientific">Emiliania huxleyi (strain CCMP1516)</name>
    <dbReference type="NCBI Taxonomy" id="280463"/>
    <lineage>
        <taxon>Eukaryota</taxon>
        <taxon>Haptista</taxon>
        <taxon>Haptophyta</taxon>
        <taxon>Prymnesiophyceae</taxon>
        <taxon>Isochrysidales</taxon>
        <taxon>Noelaerhabdaceae</taxon>
        <taxon>Emiliania</taxon>
    </lineage>
</organism>
<dbReference type="HOGENOM" id="CLU_1404843_0_0_1"/>
<evidence type="ECO:0000313" key="3">
    <source>
        <dbReference type="Proteomes" id="UP000013827"/>
    </source>
</evidence>
<reference evidence="2" key="2">
    <citation type="submission" date="2024-10" db="UniProtKB">
        <authorList>
            <consortium name="EnsemblProtists"/>
        </authorList>
    </citation>
    <scope>IDENTIFICATION</scope>
</reference>
<evidence type="ECO:0000313" key="2">
    <source>
        <dbReference type="EnsemblProtists" id="EOD20285"/>
    </source>
</evidence>
<reference evidence="3" key="1">
    <citation type="journal article" date="2013" name="Nature">
        <title>Pan genome of the phytoplankton Emiliania underpins its global distribution.</title>
        <authorList>
            <person name="Read B.A."/>
            <person name="Kegel J."/>
            <person name="Klute M.J."/>
            <person name="Kuo A."/>
            <person name="Lefebvre S.C."/>
            <person name="Maumus F."/>
            <person name="Mayer C."/>
            <person name="Miller J."/>
            <person name="Monier A."/>
            <person name="Salamov A."/>
            <person name="Young J."/>
            <person name="Aguilar M."/>
            <person name="Claverie J.M."/>
            <person name="Frickenhaus S."/>
            <person name="Gonzalez K."/>
            <person name="Herman E.K."/>
            <person name="Lin Y.C."/>
            <person name="Napier J."/>
            <person name="Ogata H."/>
            <person name="Sarno A.F."/>
            <person name="Shmutz J."/>
            <person name="Schroeder D."/>
            <person name="de Vargas C."/>
            <person name="Verret F."/>
            <person name="von Dassow P."/>
            <person name="Valentin K."/>
            <person name="Van de Peer Y."/>
            <person name="Wheeler G."/>
            <person name="Dacks J.B."/>
            <person name="Delwiche C.F."/>
            <person name="Dyhrman S.T."/>
            <person name="Glockner G."/>
            <person name="John U."/>
            <person name="Richards T."/>
            <person name="Worden A.Z."/>
            <person name="Zhang X."/>
            <person name="Grigoriev I.V."/>
            <person name="Allen A.E."/>
            <person name="Bidle K."/>
            <person name="Borodovsky M."/>
            <person name="Bowler C."/>
            <person name="Brownlee C."/>
            <person name="Cock J.M."/>
            <person name="Elias M."/>
            <person name="Gladyshev V.N."/>
            <person name="Groth M."/>
            <person name="Guda C."/>
            <person name="Hadaegh A."/>
            <person name="Iglesias-Rodriguez M.D."/>
            <person name="Jenkins J."/>
            <person name="Jones B.M."/>
            <person name="Lawson T."/>
            <person name="Leese F."/>
            <person name="Lindquist E."/>
            <person name="Lobanov A."/>
            <person name="Lomsadze A."/>
            <person name="Malik S.B."/>
            <person name="Marsh M.E."/>
            <person name="Mackinder L."/>
            <person name="Mock T."/>
            <person name="Mueller-Roeber B."/>
            <person name="Pagarete A."/>
            <person name="Parker M."/>
            <person name="Probert I."/>
            <person name="Quesneville H."/>
            <person name="Raines C."/>
            <person name="Rensing S.A."/>
            <person name="Riano-Pachon D.M."/>
            <person name="Richier S."/>
            <person name="Rokitta S."/>
            <person name="Shiraiwa Y."/>
            <person name="Soanes D.M."/>
            <person name="van der Giezen M."/>
            <person name="Wahlund T.M."/>
            <person name="Williams B."/>
            <person name="Wilson W."/>
            <person name="Wolfe G."/>
            <person name="Wurch L.L."/>
        </authorList>
    </citation>
    <scope>NUCLEOTIDE SEQUENCE</scope>
</reference>
<evidence type="ECO:0000256" key="1">
    <source>
        <dbReference type="SAM" id="MobiDB-lite"/>
    </source>
</evidence>
<dbReference type="AlphaFoldDB" id="A0A0D3J9V0"/>
<name>A0A0D3J9V0_EMIH1</name>
<feature type="region of interest" description="Disordered" evidence="1">
    <location>
        <begin position="51"/>
        <end position="70"/>
    </location>
</feature>
<proteinExistence type="predicted"/>
<feature type="region of interest" description="Disordered" evidence="1">
    <location>
        <begin position="1"/>
        <end position="28"/>
    </location>
</feature>
<dbReference type="EnsemblProtists" id="EOD20285">
    <property type="protein sequence ID" value="EOD20285"/>
    <property type="gene ID" value="EMIHUDRAFT_444702"/>
</dbReference>
<dbReference type="RefSeq" id="XP_005772714.1">
    <property type="nucleotide sequence ID" value="XM_005772657.1"/>
</dbReference>
<dbReference type="Proteomes" id="UP000013827">
    <property type="component" value="Unassembled WGS sequence"/>
</dbReference>
<feature type="compositionally biased region" description="Basic and acidic residues" evidence="1">
    <location>
        <begin position="1"/>
        <end position="16"/>
    </location>
</feature>
<dbReference type="PaxDb" id="2903-EOD20285"/>
<keyword evidence="3" id="KW-1185">Reference proteome</keyword>
<sequence length="194" mass="19719">MLRAAADRSRSMEKNVRHGALRWPDRAHDRRSAAVGGARAVAAALARRPLRPAGGEAGRRRGGRAAGRRARAAAAVRAATRLPRVRAGPAPHSGGRAQAAIPRAAHGAAAAAGVTGGEAHLAAVCWQAAGRLVADAAADAAAGTTAGDGSTAPWPVVTQAAPTAAALNRYGRARAPVPPQQLHEVYGVYWILGE</sequence>
<feature type="compositionally biased region" description="Basic residues" evidence="1">
    <location>
        <begin position="60"/>
        <end position="70"/>
    </location>
</feature>
<protein>
    <submittedName>
        <fullName evidence="2">Uncharacterized protein</fullName>
    </submittedName>
</protein>
<accession>A0A0D3J9V0</accession>
<dbReference type="KEGG" id="ehx:EMIHUDRAFT_444702"/>
<dbReference type="GeneID" id="17265829"/>